<reference evidence="2 4" key="2">
    <citation type="submission" date="2018-08" db="EMBL/GenBank/DDBJ databases">
        <title>Recombination of ecologically and evolutionarily significant loci maintains genetic cohesion in the Pseudomonas syringae species complex.</title>
        <authorList>
            <person name="Dillon M."/>
            <person name="Thakur S."/>
            <person name="Almeida R.N.D."/>
            <person name="Weir B.S."/>
            <person name="Guttman D.S."/>
        </authorList>
    </citation>
    <scope>NUCLEOTIDE SEQUENCE [LARGE SCALE GENOMIC DNA]</scope>
    <source>
        <strain evidence="2 4">ICMP 4092</strain>
    </source>
</reference>
<protein>
    <submittedName>
        <fullName evidence="1">Terminase</fullName>
    </submittedName>
</protein>
<dbReference type="AlphaFoldDB" id="A0A0Q0B6M7"/>
<gene>
    <name evidence="1" type="ORF">ALO44_200170</name>
    <name evidence="2" type="ORF">ALQ32_200197</name>
</gene>
<dbReference type="Proteomes" id="UP000050474">
    <property type="component" value="Unassembled WGS sequence"/>
</dbReference>
<dbReference type="EMBL" id="LJRM01000076">
    <property type="protein sequence ID" value="KPY86590.1"/>
    <property type="molecule type" value="Genomic_DNA"/>
</dbReference>
<evidence type="ECO:0000313" key="4">
    <source>
        <dbReference type="Proteomes" id="UP000268056"/>
    </source>
</evidence>
<evidence type="ECO:0000313" key="2">
    <source>
        <dbReference type="EMBL" id="RMO87497.1"/>
    </source>
</evidence>
<accession>A0A0Q0B6M7</accession>
<evidence type="ECO:0000313" key="3">
    <source>
        <dbReference type="Proteomes" id="UP000050474"/>
    </source>
</evidence>
<proteinExistence type="predicted"/>
<name>A0A0Q0B6M7_9PSED</name>
<comment type="caution">
    <text evidence="1">The sequence shown here is derived from an EMBL/GenBank/DDBJ whole genome shotgun (WGS) entry which is preliminary data.</text>
</comment>
<dbReference type="Proteomes" id="UP000268056">
    <property type="component" value="Unassembled WGS sequence"/>
</dbReference>
<dbReference type="EMBL" id="RBQC01000087">
    <property type="protein sequence ID" value="RMO87497.1"/>
    <property type="molecule type" value="Genomic_DNA"/>
</dbReference>
<organism evidence="1 3">
    <name type="scientific">Pseudomonas syringae pv. tagetis</name>
    <dbReference type="NCBI Taxonomy" id="129140"/>
    <lineage>
        <taxon>Bacteria</taxon>
        <taxon>Pseudomonadati</taxon>
        <taxon>Pseudomonadota</taxon>
        <taxon>Gammaproteobacteria</taxon>
        <taxon>Pseudomonadales</taxon>
        <taxon>Pseudomonadaceae</taxon>
        <taxon>Pseudomonas</taxon>
    </lineage>
</organism>
<sequence length="79" mass="8747">MCSADAYDLINSWWNERRDAGPGSQALLPHSKGVAENWLFRKLARAYGCGGILMLSKSYVPIDLAKKVRQVLEGPNGVR</sequence>
<evidence type="ECO:0000313" key="1">
    <source>
        <dbReference type="EMBL" id="KPY86590.1"/>
    </source>
</evidence>
<dbReference type="PATRIC" id="fig|129140.3.peg.3563"/>
<reference evidence="1 3" key="1">
    <citation type="submission" date="2015-09" db="EMBL/GenBank/DDBJ databases">
        <title>Genome announcement of multiple Pseudomonas syringae strains.</title>
        <authorList>
            <person name="Thakur S."/>
            <person name="Wang P.W."/>
            <person name="Gong Y."/>
            <person name="Weir B.S."/>
            <person name="Guttman D.S."/>
        </authorList>
    </citation>
    <scope>NUCLEOTIDE SEQUENCE [LARGE SCALE GENOMIC DNA]</scope>
    <source>
        <strain evidence="1 3">ICMP4091</strain>
    </source>
</reference>